<dbReference type="GeneTree" id="ENSGT00940000154952"/>
<keyword evidence="8" id="KW-1185">Reference proteome</keyword>
<feature type="repeat" description="ARM" evidence="6">
    <location>
        <begin position="840"/>
        <end position="883"/>
    </location>
</feature>
<evidence type="ECO:0000256" key="6">
    <source>
        <dbReference type="PROSITE-ProRule" id="PRU00259"/>
    </source>
</evidence>
<dbReference type="InterPro" id="IPR000225">
    <property type="entry name" value="Armadillo"/>
</dbReference>
<dbReference type="Pfam" id="PF00514">
    <property type="entry name" value="Arm"/>
    <property type="match status" value="2"/>
</dbReference>
<evidence type="ECO:0000256" key="2">
    <source>
        <dbReference type="ARBA" id="ARBA00005462"/>
    </source>
</evidence>
<dbReference type="PROSITE" id="PS50176">
    <property type="entry name" value="ARM_REPEAT"/>
    <property type="match status" value="2"/>
</dbReference>
<dbReference type="InterPro" id="IPR011989">
    <property type="entry name" value="ARM-like"/>
</dbReference>
<evidence type="ECO:0000313" key="7">
    <source>
        <dbReference type="Ensembl" id="ENSEBUP00000014762.1"/>
    </source>
</evidence>
<dbReference type="AlphaFoldDB" id="A0A8C4QFM9"/>
<evidence type="ECO:0000256" key="4">
    <source>
        <dbReference type="ARBA" id="ARBA00022889"/>
    </source>
</evidence>
<dbReference type="Proteomes" id="UP000694388">
    <property type="component" value="Unplaced"/>
</dbReference>
<evidence type="ECO:0000256" key="1">
    <source>
        <dbReference type="ARBA" id="ARBA00004282"/>
    </source>
</evidence>
<name>A0A8C4QFM9_EPTBU</name>
<comment type="similarity">
    <text evidence="2">Belongs to the beta-catenin family.</text>
</comment>
<dbReference type="Ensembl" id="ENSEBUT00000015337.1">
    <property type="protein sequence ID" value="ENSEBUP00000014762.1"/>
    <property type="gene ID" value="ENSEBUG00000009290.1"/>
</dbReference>
<sequence length="965" mass="104460">MVKDKNICKEMQFERLTRELEAEHHSLANQLERCRLSSEAGSMSSISSAEDAFHWRTTGPAVYSYGSSRLGSFAESGYQDMAAYKASSFQDSLGYNDSGIQDGNRRFTGLMSSTASQPVHTTANTSALAWIPNQANNNNATVNNEAESTNVTFSTFHPSVRGSAFRSPFVHQDTVLSPTETQLPISEPPLGQASPSVPSLGSLNSPRASLVIPSEPSGTPDDTGMYQTTIAQPWSYHHNSGPPYYADGFGSSTRSGSYYNNRRNRETEIVGSSSRVSECTVEPTSQLWESHGVGGINCGYSQKTSWQTSTEFQTESPANNSSKAVLSPLTQNASSSPLAPLTSVVSSAGVQQNLPGPTWTVPASLPLYAQPGQFSYGVPDFGPVNASEIQEEMLKERLLNSKPYAQVEIGRDHNSIFETSQQGSTPSPVGGECYGQMVGRRYSWKDLGLLGQEGGEVQLRSGIEHWYGTHKGSGAQKLEGRDVMTQPTDGFGHHRHIGLIEQQGSIGPQSQQSALVDLKANEKGKARLYERRGLPAPRKLTGPQAFCDSQLSQQTGELPYLQHAERRLAEDHVTAGPDGCRPISPSHAGAANLATNYALGDYYTGSGYAEQFQPQIGGITYPDVTNFPENAAFGETTSYPEGGAFTEPPGYMDNPLYADASSYPDPTGYPDTPAYADMVGYPEAGRFHESAPYPELAMFPSGSPQLGHGLSRGDSTFSHGRRLPAASTLGRGPTRQASLDSIRKDPREFGWRDPELPEVIQLLQHEFPSVQANAAAYLQHVCFGEDAIKAEVRKLGGIPLLMDLLDHRASEVQRCACGALRNLVYGRANDANKLAIKGCAGVPALARLLRKSGDTETRELVTGVLWNLSSCDALKMPILQDALIVLVNSVLLPHHESRSYFLEDKHPGVLTNTTGCLRNVSSAGEEARKRMRECEGLVEALLGIIKVTLSTRDVNGKVGHIRCVR</sequence>
<accession>A0A8C4QFM9</accession>
<reference evidence="7" key="2">
    <citation type="submission" date="2025-09" db="UniProtKB">
        <authorList>
            <consortium name="Ensembl"/>
        </authorList>
    </citation>
    <scope>IDENTIFICATION</scope>
</reference>
<dbReference type="GO" id="GO:0014069">
    <property type="term" value="C:postsynaptic density"/>
    <property type="evidence" value="ECO:0007669"/>
    <property type="project" value="TreeGrafter"/>
</dbReference>
<proteinExistence type="inferred from homology"/>
<dbReference type="InterPro" id="IPR028435">
    <property type="entry name" value="Plakophilin/d_Catenin"/>
</dbReference>
<dbReference type="GO" id="GO:0005912">
    <property type="term" value="C:adherens junction"/>
    <property type="evidence" value="ECO:0007669"/>
    <property type="project" value="TreeGrafter"/>
</dbReference>
<comment type="subcellular location">
    <subcellularLocation>
        <location evidence="1">Cell junction</location>
    </subcellularLocation>
</comment>
<keyword evidence="5" id="KW-0965">Cell junction</keyword>
<dbReference type="PANTHER" id="PTHR10372">
    <property type="entry name" value="PLAKOPHILLIN-RELATED"/>
    <property type="match status" value="1"/>
</dbReference>
<dbReference type="InterPro" id="IPR016024">
    <property type="entry name" value="ARM-type_fold"/>
</dbReference>
<reference evidence="7" key="1">
    <citation type="submission" date="2025-08" db="UniProtKB">
        <authorList>
            <consortium name="Ensembl"/>
        </authorList>
    </citation>
    <scope>IDENTIFICATION</scope>
</reference>
<feature type="repeat" description="ARM" evidence="6">
    <location>
        <begin position="796"/>
        <end position="829"/>
    </location>
</feature>
<dbReference type="SUPFAM" id="SSF48371">
    <property type="entry name" value="ARM repeat"/>
    <property type="match status" value="1"/>
</dbReference>
<evidence type="ECO:0000256" key="5">
    <source>
        <dbReference type="ARBA" id="ARBA00022949"/>
    </source>
</evidence>
<dbReference type="GO" id="GO:0005634">
    <property type="term" value="C:nucleus"/>
    <property type="evidence" value="ECO:0007669"/>
    <property type="project" value="TreeGrafter"/>
</dbReference>
<dbReference type="Gene3D" id="1.25.10.10">
    <property type="entry name" value="Leucine-rich Repeat Variant"/>
    <property type="match status" value="1"/>
</dbReference>
<evidence type="ECO:0000256" key="3">
    <source>
        <dbReference type="ARBA" id="ARBA00022737"/>
    </source>
</evidence>
<dbReference type="GO" id="GO:0098609">
    <property type="term" value="P:cell-cell adhesion"/>
    <property type="evidence" value="ECO:0007669"/>
    <property type="project" value="InterPro"/>
</dbReference>
<dbReference type="GO" id="GO:0005737">
    <property type="term" value="C:cytoplasm"/>
    <property type="evidence" value="ECO:0007669"/>
    <property type="project" value="TreeGrafter"/>
</dbReference>
<dbReference type="PANTHER" id="PTHR10372:SF9">
    <property type="entry name" value="CATENIN DELTA-2"/>
    <property type="match status" value="1"/>
</dbReference>
<keyword evidence="4" id="KW-0130">Cell adhesion</keyword>
<keyword evidence="3" id="KW-0677">Repeat</keyword>
<dbReference type="GO" id="GO:0060997">
    <property type="term" value="P:dendritic spine morphogenesis"/>
    <property type="evidence" value="ECO:0007669"/>
    <property type="project" value="TreeGrafter"/>
</dbReference>
<dbReference type="SMART" id="SM00185">
    <property type="entry name" value="ARM"/>
    <property type="match status" value="3"/>
</dbReference>
<evidence type="ECO:0000313" key="8">
    <source>
        <dbReference type="Proteomes" id="UP000694388"/>
    </source>
</evidence>
<organism evidence="7 8">
    <name type="scientific">Eptatretus burgeri</name>
    <name type="common">Inshore hagfish</name>
    <dbReference type="NCBI Taxonomy" id="7764"/>
    <lineage>
        <taxon>Eukaryota</taxon>
        <taxon>Metazoa</taxon>
        <taxon>Chordata</taxon>
        <taxon>Craniata</taxon>
        <taxon>Vertebrata</taxon>
        <taxon>Cyclostomata</taxon>
        <taxon>Myxini</taxon>
        <taxon>Myxiniformes</taxon>
        <taxon>Myxinidae</taxon>
        <taxon>Eptatretinae</taxon>
        <taxon>Eptatretus</taxon>
    </lineage>
</organism>
<dbReference type="GO" id="GO:0005886">
    <property type="term" value="C:plasma membrane"/>
    <property type="evidence" value="ECO:0007669"/>
    <property type="project" value="TreeGrafter"/>
</dbReference>
<protein>
    <submittedName>
        <fullName evidence="7">Uncharacterized protein</fullName>
    </submittedName>
</protein>